<dbReference type="Proteomes" id="UP000003973">
    <property type="component" value="Unassembled WGS sequence"/>
</dbReference>
<comment type="catalytic activity">
    <reaction evidence="2 6">
        <text>glutathione + H2O = L-cysteinylglycine + L-glutamate</text>
        <dbReference type="Rhea" id="RHEA:28807"/>
        <dbReference type="ChEBI" id="CHEBI:15377"/>
        <dbReference type="ChEBI" id="CHEBI:29985"/>
        <dbReference type="ChEBI" id="CHEBI:57925"/>
        <dbReference type="ChEBI" id="CHEBI:61694"/>
        <dbReference type="EC" id="3.4.19.13"/>
    </reaction>
</comment>
<gene>
    <name evidence="8" type="ORF">OFAG_01411</name>
</gene>
<keyword evidence="6" id="KW-0012">Acyltransferase</keyword>
<dbReference type="AlphaFoldDB" id="C3X4X2"/>
<dbReference type="InterPro" id="IPR000101">
    <property type="entry name" value="GGT_peptidase"/>
</dbReference>
<reference evidence="8" key="1">
    <citation type="submission" date="2011-10" db="EMBL/GenBank/DDBJ databases">
        <title>The Genome Sequence of Oxalobacter formigenes HOxBLS.</title>
        <authorList>
            <consortium name="The Broad Institute Genome Sequencing Platform"/>
            <person name="Earl A."/>
            <person name="Ward D."/>
            <person name="Feldgarden M."/>
            <person name="Gevers D."/>
            <person name="Allison M.J."/>
            <person name="Humphrey S."/>
            <person name="Young S.K."/>
            <person name="Zeng Q."/>
            <person name="Gargeya S."/>
            <person name="Fitzgerald M."/>
            <person name="Haas B."/>
            <person name="Abouelleil A."/>
            <person name="Alvarado L."/>
            <person name="Arachchi H.M."/>
            <person name="Berlin A."/>
            <person name="Brown A."/>
            <person name="Chapman S.B."/>
            <person name="Chen Z."/>
            <person name="Dunbar C."/>
            <person name="Freedman E."/>
            <person name="Gearin G."/>
            <person name="Goldberg J."/>
            <person name="Griggs A."/>
            <person name="Gujja S."/>
            <person name="Heiman D."/>
            <person name="Howarth C."/>
            <person name="Larson L."/>
            <person name="Lui A."/>
            <person name="MacDonald P.J.P."/>
            <person name="Montmayeur A."/>
            <person name="Murphy C."/>
            <person name="Neiman D."/>
            <person name="Pearson M."/>
            <person name="Priest M."/>
            <person name="Roberts A."/>
            <person name="Saif S."/>
            <person name="Shea T."/>
            <person name="Shenoy N."/>
            <person name="Sisk P."/>
            <person name="Stolte C."/>
            <person name="Sykes S."/>
            <person name="Wortman J."/>
            <person name="Nusbaum C."/>
            <person name="Birren B."/>
        </authorList>
    </citation>
    <scope>NUCLEOTIDE SEQUENCE [LARGE SCALE GENOMIC DNA]</scope>
    <source>
        <strain evidence="8">HOxBLS</strain>
    </source>
</reference>
<dbReference type="InterPro" id="IPR029055">
    <property type="entry name" value="Ntn_hydrolases_N"/>
</dbReference>
<feature type="active site" description="Nucleophile" evidence="4">
    <location>
        <position position="395"/>
    </location>
</feature>
<dbReference type="RefSeq" id="WP_005877823.1">
    <property type="nucleotide sequence ID" value="NZ_CABMNL010000001.1"/>
</dbReference>
<dbReference type="EC" id="2.3.2.2" evidence="6"/>
<dbReference type="eggNOG" id="COG0405">
    <property type="taxonomic scope" value="Bacteria"/>
</dbReference>
<dbReference type="NCBIfam" id="TIGR00066">
    <property type="entry name" value="g_glut_trans"/>
    <property type="match status" value="1"/>
</dbReference>
<dbReference type="PRINTS" id="PR01210">
    <property type="entry name" value="GGTRANSPTASE"/>
</dbReference>
<proteinExistence type="inferred from homology"/>
<name>C3X4X2_9BURK</name>
<dbReference type="GO" id="GO:0036374">
    <property type="term" value="F:glutathione hydrolase activity"/>
    <property type="evidence" value="ECO:0007669"/>
    <property type="project" value="UniProtKB-UniRule"/>
</dbReference>
<evidence type="ECO:0000256" key="5">
    <source>
        <dbReference type="PIRSR" id="PIRSR600101-2"/>
    </source>
</evidence>
<keyword evidence="6" id="KW-0865">Zymogen</keyword>
<dbReference type="PANTHER" id="PTHR43881">
    <property type="entry name" value="GAMMA-GLUTAMYLTRANSPEPTIDASE (AFU_ORTHOLOGUE AFUA_4G13580)"/>
    <property type="match status" value="1"/>
</dbReference>
<dbReference type="Pfam" id="PF01019">
    <property type="entry name" value="G_glu_transpept"/>
    <property type="match status" value="1"/>
</dbReference>
<dbReference type="InterPro" id="IPR052896">
    <property type="entry name" value="GGT-like_enzyme"/>
</dbReference>
<comment type="similarity">
    <text evidence="6">Belongs to the gamma-glutamyltransferase family.</text>
</comment>
<dbReference type="UniPathway" id="UPA00204"/>
<evidence type="ECO:0000256" key="4">
    <source>
        <dbReference type="PIRSR" id="PIRSR600101-1"/>
    </source>
</evidence>
<evidence type="ECO:0000256" key="1">
    <source>
        <dbReference type="ARBA" id="ARBA00001049"/>
    </source>
</evidence>
<dbReference type="PANTHER" id="PTHR43881:SF5">
    <property type="entry name" value="GAMMA-GLUTAMYLTRANSPEPTIDASE"/>
    <property type="match status" value="1"/>
</dbReference>
<comment type="PTM">
    <text evidence="6">Cleaved by autocatalysis into a large and a small subunit.</text>
</comment>
<comment type="pathway">
    <text evidence="6">Sulfur metabolism; glutathione metabolism.</text>
</comment>
<dbReference type="Gene3D" id="3.60.20.40">
    <property type="match status" value="1"/>
</dbReference>
<comment type="catalytic activity">
    <reaction evidence="3 6">
        <text>an N-terminal (5-L-glutamyl)-[peptide] + an alpha-amino acid = 5-L-glutamyl amino acid + an N-terminal L-alpha-aminoacyl-[peptide]</text>
        <dbReference type="Rhea" id="RHEA:23904"/>
        <dbReference type="Rhea" id="RHEA-COMP:9780"/>
        <dbReference type="Rhea" id="RHEA-COMP:9795"/>
        <dbReference type="ChEBI" id="CHEBI:77644"/>
        <dbReference type="ChEBI" id="CHEBI:78597"/>
        <dbReference type="ChEBI" id="CHEBI:78599"/>
        <dbReference type="ChEBI" id="CHEBI:78608"/>
        <dbReference type="EC" id="2.3.2.2"/>
    </reaction>
</comment>
<comment type="subunit">
    <text evidence="6">This enzyme consists of two polypeptide chains, which are synthesized in precursor form from a single polypeptide.</text>
</comment>
<dbReference type="EC" id="3.4.19.13" evidence="6"/>
<accession>C3X4X2</accession>
<evidence type="ECO:0000256" key="2">
    <source>
        <dbReference type="ARBA" id="ARBA00001089"/>
    </source>
</evidence>
<dbReference type="SUPFAM" id="SSF56235">
    <property type="entry name" value="N-terminal nucleophile aminohydrolases (Ntn hydrolases)"/>
    <property type="match status" value="1"/>
</dbReference>
<feature type="signal peptide" evidence="7">
    <location>
        <begin position="1"/>
        <end position="26"/>
    </location>
</feature>
<evidence type="ECO:0000256" key="3">
    <source>
        <dbReference type="ARBA" id="ARBA00047417"/>
    </source>
</evidence>
<keyword evidence="6" id="KW-0378">Hydrolase</keyword>
<feature type="binding site" evidence="5">
    <location>
        <position position="478"/>
    </location>
    <ligand>
        <name>L-glutamate</name>
        <dbReference type="ChEBI" id="CHEBI:29985"/>
    </ligand>
</feature>
<keyword evidence="7" id="KW-0732">Signal</keyword>
<evidence type="ECO:0000313" key="9">
    <source>
        <dbReference type="Proteomes" id="UP000003973"/>
    </source>
</evidence>
<feature type="chain" id="PRO_5002932910" description="Glutathione hydrolase proenzyme" evidence="7">
    <location>
        <begin position="27"/>
        <end position="582"/>
    </location>
</feature>
<evidence type="ECO:0000313" key="8">
    <source>
        <dbReference type="EMBL" id="EEO28258.1"/>
    </source>
</evidence>
<evidence type="ECO:0000256" key="7">
    <source>
        <dbReference type="SAM" id="SignalP"/>
    </source>
</evidence>
<comment type="caution">
    <text evidence="8">The sequence shown here is derived from an EMBL/GenBank/DDBJ whole genome shotgun (WGS) entry which is preliminary data.</text>
</comment>
<dbReference type="HOGENOM" id="CLU_014813_3_0_4"/>
<dbReference type="GO" id="GO:0006751">
    <property type="term" value="P:glutathione catabolic process"/>
    <property type="evidence" value="ECO:0007669"/>
    <property type="project" value="UniProtKB-UniRule"/>
</dbReference>
<keyword evidence="6" id="KW-0808">Transferase</keyword>
<keyword evidence="9" id="KW-1185">Reference proteome</keyword>
<comment type="catalytic activity">
    <reaction evidence="1 6">
        <text>an S-substituted glutathione + H2O = an S-substituted L-cysteinylglycine + L-glutamate</text>
        <dbReference type="Rhea" id="RHEA:59468"/>
        <dbReference type="ChEBI" id="CHEBI:15377"/>
        <dbReference type="ChEBI" id="CHEBI:29985"/>
        <dbReference type="ChEBI" id="CHEBI:90779"/>
        <dbReference type="ChEBI" id="CHEBI:143103"/>
        <dbReference type="EC" id="3.4.19.13"/>
    </reaction>
</comment>
<sequence length="582" mass="63719">MRKCISTLTFSAVALSMLMTAGSVLAEKSPGKYCDTPSRCINPITKYGAVTSPNYLASVAGLEVLQNGGNAVDAAIAVASTMNVVYPQMTTLGGDNFWLIYNAKTKEVRALNASGRSGEKATIEFYKSKGYDKIPSRGYLAANTVPGTVSGWDAAYKYAHANMSNPGLAWKELFNSAILYARDGFPVTASLHRWQEINIDPKDSEFRNMQRFDGFRQTYLKPDGSAYKVGEVMKLPELANTYQLIARDGAEVFYRGSIAKKIVADLEKHGGVLTLKDFADHKADWVKPLTVDYRGFTAYNLPPNTQGMASLEILNILNNIDVKKLGEGTADYYHVMVEATKEAFADRDKYLTDPDFSKIPLDFLLSKQHGKDQAARIRMDRAASSLKPLDPKGDTVWIGVVDKDGNAVSLIQSIYHDFGSGIVPPGTGVLLQNRGSFFSLDPNHINRLEPGKRTFHTLNAAMLLKDKKPYLVYGTMGGEGQPQTQAAIATRIVDFGMFPQDAVAAPRWLHGRTWGASSNDLKMEGRIPQAVLDELKKRGHPVAKLDDFTDSMGHAGAILIDPQTNLMYSATDPRGDGLAVGY</sequence>
<dbReference type="EMBL" id="ACDP02000006">
    <property type="protein sequence ID" value="EEO28258.1"/>
    <property type="molecule type" value="Genomic_DNA"/>
</dbReference>
<dbReference type="InterPro" id="IPR043137">
    <property type="entry name" value="GGT_ssub_C"/>
</dbReference>
<protein>
    <recommendedName>
        <fullName evidence="6">Glutathione hydrolase proenzyme</fullName>
        <ecNumber evidence="6">2.3.2.2</ecNumber>
        <ecNumber evidence="6">3.4.19.13</ecNumber>
    </recommendedName>
    <component>
        <recommendedName>
            <fullName evidence="6">Glutathione hydrolase large chain</fullName>
        </recommendedName>
    </component>
    <component>
        <recommendedName>
            <fullName evidence="6">Glutathione hydrolase small chain</fullName>
        </recommendedName>
    </component>
</protein>
<dbReference type="GO" id="GO:0103068">
    <property type="term" value="F:leukotriene C4 gamma-glutamyl transferase activity"/>
    <property type="evidence" value="ECO:0007669"/>
    <property type="project" value="UniProtKB-EC"/>
</dbReference>
<evidence type="ECO:0000256" key="6">
    <source>
        <dbReference type="RuleBase" id="RU368036"/>
    </source>
</evidence>
<dbReference type="InterPro" id="IPR043138">
    <property type="entry name" value="GGT_lsub"/>
</dbReference>
<dbReference type="GO" id="GO:0006750">
    <property type="term" value="P:glutathione biosynthetic process"/>
    <property type="evidence" value="ECO:0007669"/>
    <property type="project" value="UniProtKB-KW"/>
</dbReference>
<keyword evidence="6" id="KW-0317">Glutathione biosynthesis</keyword>
<organism evidence="8 9">
    <name type="scientific">Oxalobacter paraformigenes</name>
    <dbReference type="NCBI Taxonomy" id="556268"/>
    <lineage>
        <taxon>Bacteria</taxon>
        <taxon>Pseudomonadati</taxon>
        <taxon>Pseudomonadota</taxon>
        <taxon>Betaproteobacteria</taxon>
        <taxon>Burkholderiales</taxon>
        <taxon>Oxalobacteraceae</taxon>
        <taxon>Oxalobacter</taxon>
    </lineage>
</organism>
<dbReference type="Gene3D" id="1.10.246.130">
    <property type="match status" value="1"/>
</dbReference>